<evidence type="ECO:0000313" key="3">
    <source>
        <dbReference type="Proteomes" id="UP000234681"/>
    </source>
</evidence>
<reference evidence="3" key="1">
    <citation type="submission" date="2005-09" db="EMBL/GenBank/DDBJ databases">
        <authorList>
            <person name="Mural R.J."/>
            <person name="Li P.W."/>
            <person name="Adams M.D."/>
            <person name="Amanatides P.G."/>
            <person name="Baden-Tillson H."/>
            <person name="Barnstead M."/>
            <person name="Chin S.H."/>
            <person name="Dew I."/>
            <person name="Evans C.A."/>
            <person name="Ferriera S."/>
            <person name="Flanigan M."/>
            <person name="Fosler C."/>
            <person name="Glodek A."/>
            <person name="Gu Z."/>
            <person name="Holt R.A."/>
            <person name="Jennings D."/>
            <person name="Kraft C.L."/>
            <person name="Lu F."/>
            <person name="Nguyen T."/>
            <person name="Nusskern D.R."/>
            <person name="Pfannkoch C.M."/>
            <person name="Sitter C."/>
            <person name="Sutton G.G."/>
            <person name="Venter J.C."/>
            <person name="Wang Z."/>
            <person name="Woodage T."/>
            <person name="Zheng X.H."/>
            <person name="Zhong F."/>
        </authorList>
    </citation>
    <scope>NUCLEOTIDE SEQUENCE [LARGE SCALE GENOMIC DNA]</scope>
    <source>
        <strain>BN</strain>
        <strain evidence="3">Sprague-Dawley</strain>
    </source>
</reference>
<evidence type="ECO:0000256" key="1">
    <source>
        <dbReference type="SAM" id="SignalP"/>
    </source>
</evidence>
<organism evidence="2 3">
    <name type="scientific">Rattus norvegicus</name>
    <name type="common">Rat</name>
    <dbReference type="NCBI Taxonomy" id="10116"/>
    <lineage>
        <taxon>Eukaryota</taxon>
        <taxon>Metazoa</taxon>
        <taxon>Chordata</taxon>
        <taxon>Craniata</taxon>
        <taxon>Vertebrata</taxon>
        <taxon>Euteleostomi</taxon>
        <taxon>Mammalia</taxon>
        <taxon>Eutheria</taxon>
        <taxon>Euarchontoglires</taxon>
        <taxon>Glires</taxon>
        <taxon>Rodentia</taxon>
        <taxon>Myomorpha</taxon>
        <taxon>Muroidea</taxon>
        <taxon>Muridae</taxon>
        <taxon>Murinae</taxon>
        <taxon>Rattus</taxon>
    </lineage>
</organism>
<sequence length="59" mass="6952">FLPIFSILLSIPLQTTEGCRTPRLRQQEKKFICIHVFDLEFAVQYFSGCKKANKQIYWG</sequence>
<feature type="signal peptide" evidence="1">
    <location>
        <begin position="1"/>
        <end position="18"/>
    </location>
</feature>
<name>A6HVZ8_RAT</name>
<dbReference type="AlphaFoldDB" id="A6HVZ8"/>
<feature type="non-terminal residue" evidence="2">
    <location>
        <position position="1"/>
    </location>
</feature>
<keyword evidence="1" id="KW-0732">Signal</keyword>
<protein>
    <submittedName>
        <fullName evidence="2">RCG28934</fullName>
    </submittedName>
</protein>
<dbReference type="Proteomes" id="UP000234681">
    <property type="component" value="Chromosome 2"/>
</dbReference>
<gene>
    <name evidence="2" type="ORF">rCG_28934</name>
</gene>
<feature type="chain" id="PRO_5039900523" evidence="1">
    <location>
        <begin position="19"/>
        <end position="59"/>
    </location>
</feature>
<evidence type="ECO:0000313" key="2">
    <source>
        <dbReference type="EMBL" id="EDL82284.1"/>
    </source>
</evidence>
<proteinExistence type="predicted"/>
<dbReference type="EMBL" id="CH473952">
    <property type="protein sequence ID" value="EDL82284.1"/>
    <property type="molecule type" value="Genomic_DNA"/>
</dbReference>
<accession>A6HVZ8</accession>